<gene>
    <name evidence="2" type="ORF">BCR33DRAFT_723237</name>
</gene>
<feature type="transmembrane region" description="Helical" evidence="1">
    <location>
        <begin position="68"/>
        <end position="95"/>
    </location>
</feature>
<keyword evidence="1" id="KW-0812">Transmembrane</keyword>
<proteinExistence type="predicted"/>
<reference evidence="2 3" key="1">
    <citation type="submission" date="2016-07" db="EMBL/GenBank/DDBJ databases">
        <title>Pervasive Adenine N6-methylation of Active Genes in Fungi.</title>
        <authorList>
            <consortium name="DOE Joint Genome Institute"/>
            <person name="Mondo S.J."/>
            <person name="Dannebaum R.O."/>
            <person name="Kuo R.C."/>
            <person name="Labutti K."/>
            <person name="Haridas S."/>
            <person name="Kuo A."/>
            <person name="Salamov A."/>
            <person name="Ahrendt S.R."/>
            <person name="Lipzen A."/>
            <person name="Sullivan W."/>
            <person name="Andreopoulos W.B."/>
            <person name="Clum A."/>
            <person name="Lindquist E."/>
            <person name="Daum C."/>
            <person name="Ramamoorthy G.K."/>
            <person name="Gryganskyi A."/>
            <person name="Culley D."/>
            <person name="Magnuson J.K."/>
            <person name="James T.Y."/>
            <person name="O'Malley M.A."/>
            <person name="Stajich J.E."/>
            <person name="Spatafora J.W."/>
            <person name="Visel A."/>
            <person name="Grigoriev I.V."/>
        </authorList>
    </citation>
    <scope>NUCLEOTIDE SEQUENCE [LARGE SCALE GENOMIC DNA]</scope>
    <source>
        <strain evidence="2 3">JEL800</strain>
    </source>
</reference>
<dbReference type="EMBL" id="MCGO01000068">
    <property type="protein sequence ID" value="ORY33259.1"/>
    <property type="molecule type" value="Genomic_DNA"/>
</dbReference>
<keyword evidence="3" id="KW-1185">Reference proteome</keyword>
<protein>
    <submittedName>
        <fullName evidence="2">Uncharacterized protein</fullName>
    </submittedName>
</protein>
<evidence type="ECO:0000313" key="2">
    <source>
        <dbReference type="EMBL" id="ORY33259.1"/>
    </source>
</evidence>
<name>A0A1Y2BEI7_9FUNG</name>
<feature type="transmembrane region" description="Helical" evidence="1">
    <location>
        <begin position="12"/>
        <end position="30"/>
    </location>
</feature>
<keyword evidence="1" id="KW-0472">Membrane</keyword>
<sequence>MVFQRLITKASTERNVAIAGFVFFTTYAILLRTNAAFFPENPLAFATDFSLPIGYLAEDIFSAEVNPLVLVAVTIVNLVSIVSLGFLQAATIAWAHEAVLGAGKTGAWVMFPYVNVLHHSVESVLCSGAILTDNEDYADLASFLALNRTLFLRFTLLVTAIAAFVFARGWSTSIGRDGRQKIEKKDKKQ</sequence>
<keyword evidence="1" id="KW-1133">Transmembrane helix</keyword>
<organism evidence="2 3">
    <name type="scientific">Rhizoclosmatium globosum</name>
    <dbReference type="NCBI Taxonomy" id="329046"/>
    <lineage>
        <taxon>Eukaryota</taxon>
        <taxon>Fungi</taxon>
        <taxon>Fungi incertae sedis</taxon>
        <taxon>Chytridiomycota</taxon>
        <taxon>Chytridiomycota incertae sedis</taxon>
        <taxon>Chytridiomycetes</taxon>
        <taxon>Chytridiales</taxon>
        <taxon>Chytriomycetaceae</taxon>
        <taxon>Rhizoclosmatium</taxon>
    </lineage>
</organism>
<accession>A0A1Y2BEI7</accession>
<evidence type="ECO:0000313" key="3">
    <source>
        <dbReference type="Proteomes" id="UP000193642"/>
    </source>
</evidence>
<dbReference type="OrthoDB" id="2145210at2759"/>
<dbReference type="AlphaFoldDB" id="A0A1Y2BEI7"/>
<feature type="transmembrane region" description="Helical" evidence="1">
    <location>
        <begin position="150"/>
        <end position="171"/>
    </location>
</feature>
<evidence type="ECO:0000256" key="1">
    <source>
        <dbReference type="SAM" id="Phobius"/>
    </source>
</evidence>
<dbReference type="Proteomes" id="UP000193642">
    <property type="component" value="Unassembled WGS sequence"/>
</dbReference>
<comment type="caution">
    <text evidence="2">The sequence shown here is derived from an EMBL/GenBank/DDBJ whole genome shotgun (WGS) entry which is preliminary data.</text>
</comment>